<dbReference type="Proteomes" id="UP000307657">
    <property type="component" value="Unassembled WGS sequence"/>
</dbReference>
<evidence type="ECO:0000313" key="2">
    <source>
        <dbReference type="EMBL" id="TJY36044.1"/>
    </source>
</evidence>
<proteinExistence type="predicted"/>
<feature type="signal peptide" evidence="1">
    <location>
        <begin position="1"/>
        <end position="21"/>
    </location>
</feature>
<evidence type="ECO:0000313" key="3">
    <source>
        <dbReference type="Proteomes" id="UP000307657"/>
    </source>
</evidence>
<sequence>MKKLLLLSILLLVLISCSGRKQVEKAVNSGNYDQAIANALKKLETNKNKKRKQDYIFMLRDAYNKAVERDLNTIKHLKKDNNPELYRKIYELYLDLNTRQESIKPVLPLVVNGKNIKFKFNDYSSNIAQSRNNTADYLYEKGLDLIDSDNKSNIREAYNIYRYIEQIHPNYEDAKELMEEAHELGTNYVIVSIENHTQQIIPQQLEDDLLNFDTYGLNKFWTTYHANPDITINYDFAMQLQLQQINISPERIKERQFIREKDVVDGWEYKLDSDGNVAKDTLGNDIKVDKIFTAKAKYNEFIQTKSSQVIAKVVYTDLVSNQTLDEFPIDSGFVFENLFARYRGDKRALTKKDLKLVKSKRIPFPSNEQMVYDTGEDLKLKLKDIINSYSLSY</sequence>
<accession>A0A4U0EXD5</accession>
<dbReference type="OrthoDB" id="1489643at2"/>
<keyword evidence="3" id="KW-1185">Reference proteome</keyword>
<dbReference type="RefSeq" id="WP_136843341.1">
    <property type="nucleotide sequence ID" value="NZ_SUPL01000004.1"/>
</dbReference>
<dbReference type="AlphaFoldDB" id="A0A4U0EXD5"/>
<evidence type="ECO:0008006" key="4">
    <source>
        <dbReference type="Google" id="ProtNLM"/>
    </source>
</evidence>
<reference evidence="2 3" key="1">
    <citation type="submission" date="2019-04" db="EMBL/GenBank/DDBJ databases">
        <title>Lacinutrix sp. nov., isolated from marine water.</title>
        <authorList>
            <person name="Kim W."/>
        </authorList>
    </citation>
    <scope>NUCLEOTIDE SEQUENCE [LARGE SCALE GENOMIC DNA]</scope>
    <source>
        <strain evidence="2 3">CAU 1491</strain>
    </source>
</reference>
<organism evidence="2 3">
    <name type="scientific">Pontimicrobium aquaticum</name>
    <dbReference type="NCBI Taxonomy" id="2565367"/>
    <lineage>
        <taxon>Bacteria</taxon>
        <taxon>Pseudomonadati</taxon>
        <taxon>Bacteroidota</taxon>
        <taxon>Flavobacteriia</taxon>
        <taxon>Flavobacteriales</taxon>
        <taxon>Flavobacteriaceae</taxon>
        <taxon>Pontimicrobium</taxon>
    </lineage>
</organism>
<gene>
    <name evidence="2" type="ORF">E5167_09290</name>
</gene>
<dbReference type="EMBL" id="SUPL01000004">
    <property type="protein sequence ID" value="TJY36044.1"/>
    <property type="molecule type" value="Genomic_DNA"/>
</dbReference>
<evidence type="ECO:0000256" key="1">
    <source>
        <dbReference type="SAM" id="SignalP"/>
    </source>
</evidence>
<keyword evidence="1" id="KW-0732">Signal</keyword>
<comment type="caution">
    <text evidence="2">The sequence shown here is derived from an EMBL/GenBank/DDBJ whole genome shotgun (WGS) entry which is preliminary data.</text>
</comment>
<name>A0A4U0EXD5_9FLAO</name>
<feature type="chain" id="PRO_5020534321" description="Lipoprotein" evidence="1">
    <location>
        <begin position="22"/>
        <end position="393"/>
    </location>
</feature>
<dbReference type="PROSITE" id="PS51257">
    <property type="entry name" value="PROKAR_LIPOPROTEIN"/>
    <property type="match status" value="1"/>
</dbReference>
<protein>
    <recommendedName>
        <fullName evidence="4">Lipoprotein</fullName>
    </recommendedName>
</protein>